<dbReference type="PANTHER" id="PTHR22814:SF302">
    <property type="entry name" value="HEAVY METAL-ASSOCIATED ISOPRENYLATED PLANT PROTEIN 26"/>
    <property type="match status" value="1"/>
</dbReference>
<proteinExistence type="predicted"/>
<evidence type="ECO:0000256" key="1">
    <source>
        <dbReference type="ARBA" id="ARBA00004170"/>
    </source>
</evidence>
<gene>
    <name evidence="4" type="ORF">RD792_002203</name>
</gene>
<evidence type="ECO:0000259" key="3">
    <source>
        <dbReference type="PROSITE" id="PS50846"/>
    </source>
</evidence>
<dbReference type="InterPro" id="IPR006121">
    <property type="entry name" value="HMA_dom"/>
</dbReference>
<dbReference type="PANTHER" id="PTHR22814">
    <property type="entry name" value="COPPER TRANSPORT PROTEIN ATOX1-RELATED"/>
    <property type="match status" value="1"/>
</dbReference>
<feature type="domain" description="HMA" evidence="3">
    <location>
        <begin position="1"/>
        <end position="40"/>
    </location>
</feature>
<comment type="caution">
    <text evidence="4">The sequence shown here is derived from an EMBL/GenBank/DDBJ whole genome shotgun (WGS) entry which is preliminary data.</text>
</comment>
<dbReference type="CDD" id="cd00371">
    <property type="entry name" value="HMA"/>
    <property type="match status" value="1"/>
</dbReference>
<keyword evidence="2" id="KW-0479">Metal-binding</keyword>
<evidence type="ECO:0000256" key="2">
    <source>
        <dbReference type="ARBA" id="ARBA00022723"/>
    </source>
</evidence>
<dbReference type="Gene3D" id="3.30.70.100">
    <property type="match status" value="1"/>
</dbReference>
<dbReference type="PROSITE" id="PS50846">
    <property type="entry name" value="HMA_2"/>
    <property type="match status" value="1"/>
</dbReference>
<organism evidence="4 5">
    <name type="scientific">Penstemon davidsonii</name>
    <dbReference type="NCBI Taxonomy" id="160366"/>
    <lineage>
        <taxon>Eukaryota</taxon>
        <taxon>Viridiplantae</taxon>
        <taxon>Streptophyta</taxon>
        <taxon>Embryophyta</taxon>
        <taxon>Tracheophyta</taxon>
        <taxon>Spermatophyta</taxon>
        <taxon>Magnoliopsida</taxon>
        <taxon>eudicotyledons</taxon>
        <taxon>Gunneridae</taxon>
        <taxon>Pentapetalae</taxon>
        <taxon>asterids</taxon>
        <taxon>lamiids</taxon>
        <taxon>Lamiales</taxon>
        <taxon>Plantaginaceae</taxon>
        <taxon>Cheloneae</taxon>
        <taxon>Penstemon</taxon>
    </lineage>
</organism>
<evidence type="ECO:0000313" key="4">
    <source>
        <dbReference type="EMBL" id="KAK4491453.1"/>
    </source>
</evidence>
<dbReference type="InterPro" id="IPR036163">
    <property type="entry name" value="HMA_dom_sf"/>
</dbReference>
<dbReference type="EMBL" id="JAYDYQ010001087">
    <property type="protein sequence ID" value="KAK4491453.1"/>
    <property type="molecule type" value="Genomic_DNA"/>
</dbReference>
<sequence>MKGVTSVEVSPKQNKLTIIGYVDPEKVVHRLAHRTGKKVELWPYIPYDVVAYTYAPVLCGIRDRQVGSMEALLKEEKSSLKG</sequence>
<accession>A0ABR0DRL7</accession>
<evidence type="ECO:0000313" key="5">
    <source>
        <dbReference type="Proteomes" id="UP001291926"/>
    </source>
</evidence>
<keyword evidence="5" id="KW-1185">Reference proteome</keyword>
<comment type="subcellular location">
    <subcellularLocation>
        <location evidence="1">Membrane</location>
        <topology evidence="1">Peripheral membrane protein</topology>
    </subcellularLocation>
</comment>
<dbReference type="SUPFAM" id="SSF55008">
    <property type="entry name" value="HMA, heavy metal-associated domain"/>
    <property type="match status" value="1"/>
</dbReference>
<name>A0ABR0DRL7_9LAMI</name>
<dbReference type="Proteomes" id="UP001291926">
    <property type="component" value="Unassembled WGS sequence"/>
</dbReference>
<reference evidence="4 5" key="1">
    <citation type="journal article" date="2023" name="bioRxiv">
        <title>Genome report: Whole genome sequence and annotation of Penstemon davidsonii.</title>
        <authorList>
            <person name="Ostevik K.L."/>
            <person name="Alabady M."/>
            <person name="Zhang M."/>
            <person name="Rausher M.D."/>
        </authorList>
    </citation>
    <scope>NUCLEOTIDE SEQUENCE [LARGE SCALE GENOMIC DNA]</scope>
    <source>
        <strain evidence="4">DNT005</strain>
        <tissue evidence="4">Whole leaf</tissue>
    </source>
</reference>
<protein>
    <recommendedName>
        <fullName evidence="3">HMA domain-containing protein</fullName>
    </recommendedName>
</protein>